<dbReference type="PANTHER" id="PTHR23308">
    <property type="entry name" value="NUCLEAR INHIBITOR OF PROTEIN PHOSPHATASE-1"/>
    <property type="match status" value="1"/>
</dbReference>
<dbReference type="EMBL" id="KN822203">
    <property type="protein sequence ID" value="KIM52684.1"/>
    <property type="molecule type" value="Genomic_DNA"/>
</dbReference>
<organism evidence="3 4">
    <name type="scientific">Scleroderma citrinum Foug A</name>
    <dbReference type="NCBI Taxonomy" id="1036808"/>
    <lineage>
        <taxon>Eukaryota</taxon>
        <taxon>Fungi</taxon>
        <taxon>Dikarya</taxon>
        <taxon>Basidiomycota</taxon>
        <taxon>Agaricomycotina</taxon>
        <taxon>Agaricomycetes</taxon>
        <taxon>Agaricomycetidae</taxon>
        <taxon>Boletales</taxon>
        <taxon>Sclerodermatineae</taxon>
        <taxon>Sclerodermataceae</taxon>
        <taxon>Scleroderma</taxon>
    </lineage>
</organism>
<sequence length="379" mass="40909">MAYASVASPFASVKGQNVFIGASSSNPIKKSPTPAPTPLPGIPGSSTSSQSPFSLPTFATRSQQPSLQHTPQNTATKRTGFEAFAGSSLPFASPFTHSRPKSPLGSNESSLIRSKSPPRVNSSMNADVFASYASSAQMFSVPRPERARADSPSGGLSRSSLEGKQRPSLGLLRSNENSASGEEEGERGENEPTTTSTFSVRRRSRSPTRPTPTSRRRSRSRSRSHSPSSAPPVEDKAKPNFNRSGLLAAATNTARKATLGWRLYVFKGKTQIAPDPLHINSQSAYLIGRDPTVADILVEHPSCSKQHAVIQHRQVQIKDEFGVSKPVIKPSVIDLESTNHTQVNDETIPTMRFYELQVGDVIKFGLSDREYALLHNAAT</sequence>
<dbReference type="InterPro" id="IPR008984">
    <property type="entry name" value="SMAD_FHA_dom_sf"/>
</dbReference>
<dbReference type="OrthoDB" id="444265at2759"/>
<reference evidence="4" key="2">
    <citation type="submission" date="2015-01" db="EMBL/GenBank/DDBJ databases">
        <title>Evolutionary Origins and Diversification of the Mycorrhizal Mutualists.</title>
        <authorList>
            <consortium name="DOE Joint Genome Institute"/>
            <consortium name="Mycorrhizal Genomics Consortium"/>
            <person name="Kohler A."/>
            <person name="Kuo A."/>
            <person name="Nagy L.G."/>
            <person name="Floudas D."/>
            <person name="Copeland A."/>
            <person name="Barry K.W."/>
            <person name="Cichocki N."/>
            <person name="Veneault-Fourrey C."/>
            <person name="LaButti K."/>
            <person name="Lindquist E.A."/>
            <person name="Lipzen A."/>
            <person name="Lundell T."/>
            <person name="Morin E."/>
            <person name="Murat C."/>
            <person name="Riley R."/>
            <person name="Ohm R."/>
            <person name="Sun H."/>
            <person name="Tunlid A."/>
            <person name="Henrissat B."/>
            <person name="Grigoriev I.V."/>
            <person name="Hibbett D.S."/>
            <person name="Martin F."/>
        </authorList>
    </citation>
    <scope>NUCLEOTIDE SEQUENCE [LARGE SCALE GENOMIC DNA]</scope>
    <source>
        <strain evidence="4">Foug A</strain>
    </source>
</reference>
<reference evidence="3 4" key="1">
    <citation type="submission" date="2014-04" db="EMBL/GenBank/DDBJ databases">
        <authorList>
            <consortium name="DOE Joint Genome Institute"/>
            <person name="Kuo A."/>
            <person name="Kohler A."/>
            <person name="Nagy L.G."/>
            <person name="Floudas D."/>
            <person name="Copeland A."/>
            <person name="Barry K.W."/>
            <person name="Cichocki N."/>
            <person name="Veneault-Fourrey C."/>
            <person name="LaButti K."/>
            <person name="Lindquist E.A."/>
            <person name="Lipzen A."/>
            <person name="Lundell T."/>
            <person name="Morin E."/>
            <person name="Murat C."/>
            <person name="Sun H."/>
            <person name="Tunlid A."/>
            <person name="Henrissat B."/>
            <person name="Grigoriev I.V."/>
            <person name="Hibbett D.S."/>
            <person name="Martin F."/>
            <person name="Nordberg H.P."/>
            <person name="Cantor M.N."/>
            <person name="Hua S.X."/>
        </authorList>
    </citation>
    <scope>NUCLEOTIDE SEQUENCE [LARGE SCALE GENOMIC DNA]</scope>
    <source>
        <strain evidence="3 4">Foug A</strain>
    </source>
</reference>
<dbReference type="SMART" id="SM00240">
    <property type="entry name" value="FHA"/>
    <property type="match status" value="1"/>
</dbReference>
<evidence type="ECO:0000313" key="3">
    <source>
        <dbReference type="EMBL" id="KIM52684.1"/>
    </source>
</evidence>
<accession>A0A0C3D8G9</accession>
<feature type="compositionally biased region" description="Low complexity" evidence="1">
    <location>
        <begin position="42"/>
        <end position="58"/>
    </location>
</feature>
<dbReference type="STRING" id="1036808.A0A0C3D8G9"/>
<feature type="domain" description="FHA" evidence="2">
    <location>
        <begin position="285"/>
        <end position="348"/>
    </location>
</feature>
<evidence type="ECO:0000256" key="1">
    <source>
        <dbReference type="SAM" id="MobiDB-lite"/>
    </source>
</evidence>
<evidence type="ECO:0000259" key="2">
    <source>
        <dbReference type="PROSITE" id="PS50006"/>
    </source>
</evidence>
<evidence type="ECO:0000313" key="4">
    <source>
        <dbReference type="Proteomes" id="UP000053989"/>
    </source>
</evidence>
<feature type="region of interest" description="Disordered" evidence="1">
    <location>
        <begin position="139"/>
        <end position="241"/>
    </location>
</feature>
<feature type="compositionally biased region" description="Polar residues" evidence="1">
    <location>
        <begin position="59"/>
        <end position="77"/>
    </location>
</feature>
<protein>
    <recommendedName>
        <fullName evidence="2">FHA domain-containing protein</fullName>
    </recommendedName>
</protein>
<dbReference type="CDD" id="cd22676">
    <property type="entry name" value="FHA_SNIP1_DDL-like"/>
    <property type="match status" value="1"/>
</dbReference>
<dbReference type="Pfam" id="PF00498">
    <property type="entry name" value="FHA"/>
    <property type="match status" value="1"/>
</dbReference>
<dbReference type="InParanoid" id="A0A0C3D8G9"/>
<dbReference type="Proteomes" id="UP000053989">
    <property type="component" value="Unassembled WGS sequence"/>
</dbReference>
<keyword evidence="4" id="KW-1185">Reference proteome</keyword>
<gene>
    <name evidence="3" type="ORF">SCLCIDRAFT_32483</name>
</gene>
<proteinExistence type="predicted"/>
<feature type="compositionally biased region" description="Polar residues" evidence="1">
    <location>
        <begin position="104"/>
        <end position="123"/>
    </location>
</feature>
<dbReference type="PROSITE" id="PS50006">
    <property type="entry name" value="FHA_DOMAIN"/>
    <property type="match status" value="1"/>
</dbReference>
<dbReference type="InterPro" id="IPR000253">
    <property type="entry name" value="FHA_dom"/>
</dbReference>
<dbReference type="InterPro" id="IPR050923">
    <property type="entry name" value="Cell_Proc_Reg/RNA_Proc"/>
</dbReference>
<name>A0A0C3D8G9_9AGAM</name>
<dbReference type="HOGENOM" id="CLU_729905_0_0_1"/>
<dbReference type="AlphaFoldDB" id="A0A0C3D8G9"/>
<dbReference type="SUPFAM" id="SSF49879">
    <property type="entry name" value="SMAD/FHA domain"/>
    <property type="match status" value="1"/>
</dbReference>
<dbReference type="Gene3D" id="2.60.200.20">
    <property type="match status" value="1"/>
</dbReference>
<feature type="region of interest" description="Disordered" evidence="1">
    <location>
        <begin position="21"/>
        <end position="123"/>
    </location>
</feature>
<feature type="compositionally biased region" description="Basic residues" evidence="1">
    <location>
        <begin position="214"/>
        <end position="224"/>
    </location>
</feature>